<evidence type="ECO:0000256" key="1">
    <source>
        <dbReference type="SAM" id="Phobius"/>
    </source>
</evidence>
<organism evidence="2 3">
    <name type="scientific">Smittium culicis</name>
    <dbReference type="NCBI Taxonomy" id="133412"/>
    <lineage>
        <taxon>Eukaryota</taxon>
        <taxon>Fungi</taxon>
        <taxon>Fungi incertae sedis</taxon>
        <taxon>Zoopagomycota</taxon>
        <taxon>Kickxellomycotina</taxon>
        <taxon>Harpellomycetes</taxon>
        <taxon>Harpellales</taxon>
        <taxon>Legeriomycetaceae</taxon>
        <taxon>Smittium</taxon>
    </lineage>
</organism>
<keyword evidence="1" id="KW-0812">Transmembrane</keyword>
<dbReference type="Proteomes" id="UP000187429">
    <property type="component" value="Unassembled WGS sequence"/>
</dbReference>
<accession>A0A1R1YM74</accession>
<evidence type="ECO:0000313" key="3">
    <source>
        <dbReference type="Proteomes" id="UP000187429"/>
    </source>
</evidence>
<name>A0A1R1YM74_9FUNG</name>
<comment type="caution">
    <text evidence="2">The sequence shown here is derived from an EMBL/GenBank/DDBJ whole genome shotgun (WGS) entry which is preliminary data.</text>
</comment>
<keyword evidence="3" id="KW-1185">Reference proteome</keyword>
<keyword evidence="1" id="KW-1133">Transmembrane helix</keyword>
<proteinExistence type="predicted"/>
<reference evidence="3" key="1">
    <citation type="submission" date="2017-01" db="EMBL/GenBank/DDBJ databases">
        <authorList>
            <person name="Wang Y."/>
            <person name="White M."/>
            <person name="Kvist S."/>
            <person name="Moncalvo J.-M."/>
        </authorList>
    </citation>
    <scope>NUCLEOTIDE SEQUENCE [LARGE SCALE GENOMIC DNA]</scope>
    <source>
        <strain evidence="3">ID-206-W2</strain>
    </source>
</reference>
<sequence>MSVPVQNAEQNACGFLNSEQSNEWPFPIILMDFLSVFSSIYSNLALTSIFAVTFTVPKSEAQNYWEWSFVVFAFLKLASLEAVSKYWLSITA</sequence>
<gene>
    <name evidence="2" type="ORF">AYI69_g2510</name>
</gene>
<dbReference type="AlphaFoldDB" id="A0A1R1YM74"/>
<keyword evidence="1" id="KW-0472">Membrane</keyword>
<evidence type="ECO:0000313" key="2">
    <source>
        <dbReference type="EMBL" id="OMJ28027.1"/>
    </source>
</evidence>
<protein>
    <submittedName>
        <fullName evidence="2">Uncharacterized protein</fullName>
    </submittedName>
</protein>
<dbReference type="EMBL" id="LSSM01000733">
    <property type="protein sequence ID" value="OMJ28027.1"/>
    <property type="molecule type" value="Genomic_DNA"/>
</dbReference>
<feature type="transmembrane region" description="Helical" evidence="1">
    <location>
        <begin position="64"/>
        <end position="88"/>
    </location>
</feature>
<feature type="transmembrane region" description="Helical" evidence="1">
    <location>
        <begin position="28"/>
        <end position="52"/>
    </location>
</feature>